<dbReference type="Pfam" id="PF01628">
    <property type="entry name" value="HrcA"/>
    <property type="match status" value="1"/>
</dbReference>
<evidence type="ECO:0000256" key="2">
    <source>
        <dbReference type="ARBA" id="ARBA00023015"/>
    </source>
</evidence>
<feature type="domain" description="Heat-inducible transcription repressor HrcA C-terminal" evidence="4">
    <location>
        <begin position="49"/>
        <end position="118"/>
    </location>
</feature>
<proteinExistence type="predicted"/>
<organism evidence="5">
    <name type="scientific">marine sediment metagenome</name>
    <dbReference type="NCBI Taxonomy" id="412755"/>
    <lineage>
        <taxon>unclassified sequences</taxon>
        <taxon>metagenomes</taxon>
        <taxon>ecological metagenomes</taxon>
    </lineage>
</organism>
<keyword evidence="1" id="KW-0678">Repressor</keyword>
<evidence type="ECO:0000256" key="3">
    <source>
        <dbReference type="ARBA" id="ARBA00023163"/>
    </source>
</evidence>
<evidence type="ECO:0000256" key="1">
    <source>
        <dbReference type="ARBA" id="ARBA00022491"/>
    </source>
</evidence>
<keyword evidence="2" id="KW-0805">Transcription regulation</keyword>
<dbReference type="GO" id="GO:0045892">
    <property type="term" value="P:negative regulation of DNA-templated transcription"/>
    <property type="evidence" value="ECO:0007669"/>
    <property type="project" value="TreeGrafter"/>
</dbReference>
<dbReference type="PANTHER" id="PTHR34824:SF1">
    <property type="entry name" value="HEAT-INDUCIBLE TRANSCRIPTION REPRESSOR HRCA"/>
    <property type="match status" value="1"/>
</dbReference>
<dbReference type="InterPro" id="IPR002571">
    <property type="entry name" value="HrcA"/>
</dbReference>
<protein>
    <recommendedName>
        <fullName evidence="4">Heat-inducible transcription repressor HrcA C-terminal domain-containing protein</fullName>
    </recommendedName>
</protein>
<dbReference type="EMBL" id="BARV01013806">
    <property type="protein sequence ID" value="GAI26401.1"/>
    <property type="molecule type" value="Genomic_DNA"/>
</dbReference>
<accession>X1N865</accession>
<sequence>ITRPHPSAGSIPSDKGYRYYVETLSDIELPLAEQLLISHLFHQVERELEEWLSLAAALTAQLAQNVAIVTMPKPANCQFKHLELVALKDSLVLVVLVLHGARLKQQLITFDQVISQSE</sequence>
<dbReference type="Gene3D" id="1.10.10.10">
    <property type="entry name" value="Winged helix-like DNA-binding domain superfamily/Winged helix DNA-binding domain"/>
    <property type="match status" value="1"/>
</dbReference>
<feature type="non-terminal residue" evidence="5">
    <location>
        <position position="118"/>
    </location>
</feature>
<dbReference type="InterPro" id="IPR036388">
    <property type="entry name" value="WH-like_DNA-bd_sf"/>
</dbReference>
<feature type="non-terminal residue" evidence="5">
    <location>
        <position position="1"/>
    </location>
</feature>
<evidence type="ECO:0000259" key="4">
    <source>
        <dbReference type="Pfam" id="PF01628"/>
    </source>
</evidence>
<keyword evidence="3" id="KW-0804">Transcription</keyword>
<name>X1N865_9ZZZZ</name>
<dbReference type="GO" id="GO:0003677">
    <property type="term" value="F:DNA binding"/>
    <property type="evidence" value="ECO:0007669"/>
    <property type="project" value="InterPro"/>
</dbReference>
<reference evidence="5" key="1">
    <citation type="journal article" date="2014" name="Front. Microbiol.">
        <title>High frequency of phylogenetically diverse reductive dehalogenase-homologous genes in deep subseafloor sedimentary metagenomes.</title>
        <authorList>
            <person name="Kawai M."/>
            <person name="Futagami T."/>
            <person name="Toyoda A."/>
            <person name="Takaki Y."/>
            <person name="Nishi S."/>
            <person name="Hori S."/>
            <person name="Arai W."/>
            <person name="Tsubouchi T."/>
            <person name="Morono Y."/>
            <person name="Uchiyama I."/>
            <person name="Ito T."/>
            <person name="Fujiyama A."/>
            <person name="Inagaki F."/>
            <person name="Takami H."/>
        </authorList>
    </citation>
    <scope>NUCLEOTIDE SEQUENCE</scope>
    <source>
        <strain evidence="5">Expedition CK06-06</strain>
    </source>
</reference>
<dbReference type="InterPro" id="IPR021153">
    <property type="entry name" value="HrcA_C"/>
</dbReference>
<evidence type="ECO:0000313" key="5">
    <source>
        <dbReference type="EMBL" id="GAI26401.1"/>
    </source>
</evidence>
<dbReference type="SUPFAM" id="SSF55781">
    <property type="entry name" value="GAF domain-like"/>
    <property type="match status" value="1"/>
</dbReference>
<dbReference type="PANTHER" id="PTHR34824">
    <property type="entry name" value="HEAT-INDUCIBLE TRANSCRIPTION REPRESSOR HRCA"/>
    <property type="match status" value="1"/>
</dbReference>
<gene>
    <name evidence="5" type="ORF">S06H3_24647</name>
</gene>
<dbReference type="AlphaFoldDB" id="X1N865"/>
<comment type="caution">
    <text evidence="5">The sequence shown here is derived from an EMBL/GenBank/DDBJ whole genome shotgun (WGS) entry which is preliminary data.</text>
</comment>